<comment type="similarity">
    <text evidence="2 6">Belongs to the thiolase-like superfamily. Chalcone/stilbene synthases family.</text>
</comment>
<feature type="domain" description="FAE" evidence="7">
    <location>
        <begin position="21"/>
        <end position="307"/>
    </location>
</feature>
<dbReference type="Pfam" id="PF08541">
    <property type="entry name" value="ACP_syn_III_C"/>
    <property type="match status" value="1"/>
</dbReference>
<reference evidence="10" key="1">
    <citation type="journal article" date="2017" name="Plant J.">
        <title>The pomegranate (Punica granatum L.) genome and the genomics of punicalagin biosynthesis.</title>
        <authorList>
            <person name="Qin G."/>
            <person name="Xu C."/>
            <person name="Ming R."/>
            <person name="Tang H."/>
            <person name="Guyot R."/>
            <person name="Kramer E.M."/>
            <person name="Hu Y."/>
            <person name="Yi X."/>
            <person name="Qi Y."/>
            <person name="Xu X."/>
            <person name="Gao Z."/>
            <person name="Pan H."/>
            <person name="Jian J."/>
            <person name="Tian Y."/>
            <person name="Yue Z."/>
            <person name="Xu Y."/>
        </authorList>
    </citation>
    <scope>NUCLEOTIDE SEQUENCE [LARGE SCALE GENOMIC DNA]</scope>
    <source>
        <strain evidence="10">cv. Dabenzi</strain>
    </source>
</reference>
<dbReference type="GO" id="GO:0016020">
    <property type="term" value="C:membrane"/>
    <property type="evidence" value="ECO:0007669"/>
    <property type="project" value="InterPro"/>
</dbReference>
<comment type="catalytic activity">
    <reaction evidence="5">
        <text>a very-long-chain acyl-CoA + malonyl-CoA + H(+) = a very-long-chain 3-oxoacyl-CoA + CO2 + CoA</text>
        <dbReference type="Rhea" id="RHEA:32727"/>
        <dbReference type="ChEBI" id="CHEBI:15378"/>
        <dbReference type="ChEBI" id="CHEBI:16526"/>
        <dbReference type="ChEBI" id="CHEBI:57287"/>
        <dbReference type="ChEBI" id="CHEBI:57384"/>
        <dbReference type="ChEBI" id="CHEBI:90725"/>
        <dbReference type="ChEBI" id="CHEBI:90736"/>
        <dbReference type="EC" id="2.3.1.199"/>
    </reaction>
</comment>
<dbReference type="AlphaFoldDB" id="A0A218WNK6"/>
<keyword evidence="3 6" id="KW-0808">Transferase</keyword>
<keyword evidence="4 6" id="KW-0012">Acyltransferase</keyword>
<evidence type="ECO:0000256" key="1">
    <source>
        <dbReference type="ARBA" id="ARBA00005194"/>
    </source>
</evidence>
<dbReference type="CDD" id="cd00831">
    <property type="entry name" value="CHS_like"/>
    <property type="match status" value="1"/>
</dbReference>
<organism evidence="9 10">
    <name type="scientific">Punica granatum</name>
    <name type="common">Pomegranate</name>
    <dbReference type="NCBI Taxonomy" id="22663"/>
    <lineage>
        <taxon>Eukaryota</taxon>
        <taxon>Viridiplantae</taxon>
        <taxon>Streptophyta</taxon>
        <taxon>Embryophyta</taxon>
        <taxon>Tracheophyta</taxon>
        <taxon>Spermatophyta</taxon>
        <taxon>Magnoliopsida</taxon>
        <taxon>eudicotyledons</taxon>
        <taxon>Gunneridae</taxon>
        <taxon>Pentapetalae</taxon>
        <taxon>rosids</taxon>
        <taxon>malvids</taxon>
        <taxon>Myrtales</taxon>
        <taxon>Lythraceae</taxon>
        <taxon>Punica</taxon>
    </lineage>
</organism>
<evidence type="ECO:0000256" key="4">
    <source>
        <dbReference type="ARBA" id="ARBA00023315"/>
    </source>
</evidence>
<evidence type="ECO:0000256" key="5">
    <source>
        <dbReference type="ARBA" id="ARBA00047375"/>
    </source>
</evidence>
<evidence type="ECO:0000256" key="3">
    <source>
        <dbReference type="ARBA" id="ARBA00022679"/>
    </source>
</evidence>
<dbReference type="GO" id="GO:0009922">
    <property type="term" value="F:fatty acid elongase activity"/>
    <property type="evidence" value="ECO:0007669"/>
    <property type="project" value="UniProtKB-EC"/>
</dbReference>
<dbReference type="SUPFAM" id="SSF53901">
    <property type="entry name" value="Thiolase-like"/>
    <property type="match status" value="2"/>
</dbReference>
<evidence type="ECO:0000256" key="2">
    <source>
        <dbReference type="ARBA" id="ARBA00005531"/>
    </source>
</evidence>
<dbReference type="InterPro" id="IPR012392">
    <property type="entry name" value="3-ktacl-CoA_syn"/>
</dbReference>
<gene>
    <name evidence="9" type="ORF">CDL15_Pgr008379</name>
</gene>
<feature type="domain" description="Beta-ketoacyl-[acyl-carrier-protein] synthase III C-terminal" evidence="8">
    <location>
        <begin position="327"/>
        <end position="407"/>
    </location>
</feature>
<dbReference type="InterPro" id="IPR013601">
    <property type="entry name" value="FAE1_typ3_polyketide_synth"/>
</dbReference>
<dbReference type="EMBL" id="MTKT01003794">
    <property type="protein sequence ID" value="OWM74068.1"/>
    <property type="molecule type" value="Genomic_DNA"/>
</dbReference>
<dbReference type="PANTHER" id="PTHR31561">
    <property type="entry name" value="3-KETOACYL-COA SYNTHASE"/>
    <property type="match status" value="1"/>
</dbReference>
<protein>
    <recommendedName>
        <fullName evidence="6">3-ketoacyl-CoA synthase</fullName>
        <ecNumber evidence="6">2.3.1.-</ecNumber>
    </recommendedName>
</protein>
<dbReference type="EC" id="2.3.1.-" evidence="6"/>
<comment type="pathway">
    <text evidence="1 6">Lipid metabolism; fatty acid biosynthesis.</text>
</comment>
<dbReference type="InterPro" id="IPR016039">
    <property type="entry name" value="Thiolase-like"/>
</dbReference>
<dbReference type="GO" id="GO:0006633">
    <property type="term" value="P:fatty acid biosynthetic process"/>
    <property type="evidence" value="ECO:0007669"/>
    <property type="project" value="UniProtKB-UniPathway"/>
</dbReference>
<proteinExistence type="inferred from homology"/>
<name>A0A218WNK6_PUNGR</name>
<comment type="caution">
    <text evidence="9">The sequence shown here is derived from an EMBL/GenBank/DDBJ whole genome shotgun (WGS) entry which is preliminary data.</text>
</comment>
<evidence type="ECO:0000259" key="8">
    <source>
        <dbReference type="Pfam" id="PF08541"/>
    </source>
</evidence>
<dbReference type="PIRSF" id="PIRSF036417">
    <property type="entry name" value="3-ktacl-CoA_syn"/>
    <property type="match status" value="1"/>
</dbReference>
<evidence type="ECO:0000313" key="10">
    <source>
        <dbReference type="Proteomes" id="UP000197138"/>
    </source>
</evidence>
<evidence type="ECO:0000313" key="9">
    <source>
        <dbReference type="EMBL" id="OWM74068.1"/>
    </source>
</evidence>
<dbReference type="InterPro" id="IPR013747">
    <property type="entry name" value="ACP_syn_III_C"/>
</dbReference>
<dbReference type="UniPathway" id="UPA00094"/>
<evidence type="ECO:0000259" key="7">
    <source>
        <dbReference type="Pfam" id="PF08392"/>
    </source>
</evidence>
<dbReference type="Pfam" id="PF08392">
    <property type="entry name" value="FAE1_CUT1_RppA"/>
    <property type="match status" value="1"/>
</dbReference>
<accession>A0A218WNK6</accession>
<dbReference type="Proteomes" id="UP000197138">
    <property type="component" value="Unassembled WGS sequence"/>
</dbReference>
<dbReference type="Gene3D" id="3.40.47.10">
    <property type="match status" value="1"/>
</dbReference>
<sequence>MISLDHLVLLTCAVLALYFIVKRRRVAIYLLDFTCYRPPDSHRMPKSMFSEYIQLEDRMDNEGKALQVKIMERSGYSDETYIPLSLTEMPVKRCYSSGLDEASTVIFSAVRDLLERTNTSPRAIDILIINNSVFSPTPSLTAMVINRFGMRSNVMSFNLSGMGCSAGIVSVALARDLLKIHRNSLALVVSTEVLNGNWYTGKNKSMLISNCLFRMGSAAILMSSRGQDKERAKYKLKYLVRSNKARDDQSYTCVYQDMDSENQTGILLSKTLVNVAGDALKTNMATLGKLTLPLSEQLRYALSIIRQTVKGGGKTGIYIPNFKKAFEHFCIHAGGKAVIEAIEKSLKLSQEDVEASKMTLFKFGNTSSSSIWYELAYIESKGRMKIGDRVWQIALGSGFKCNSAVWECINTAGPDVENVWKGKF</sequence>
<evidence type="ECO:0000256" key="6">
    <source>
        <dbReference type="PIRNR" id="PIRNR036417"/>
    </source>
</evidence>